<keyword evidence="1" id="KW-1133">Transmembrane helix</keyword>
<feature type="chain" id="PRO_5038521748" description="Metal-dependent hydrolase" evidence="2">
    <location>
        <begin position="26"/>
        <end position="241"/>
    </location>
</feature>
<dbReference type="InterPro" id="IPR007404">
    <property type="entry name" value="YdjM-like"/>
</dbReference>
<dbReference type="EMBL" id="MWQN01000005">
    <property type="protein sequence ID" value="OPC76845.1"/>
    <property type="molecule type" value="Genomic_DNA"/>
</dbReference>
<dbReference type="AlphaFoldDB" id="A0A1T3NJG9"/>
<feature type="transmembrane region" description="Helical" evidence="1">
    <location>
        <begin position="110"/>
        <end position="131"/>
    </location>
</feature>
<proteinExistence type="predicted"/>
<reference evidence="3 4" key="1">
    <citation type="submission" date="2017-03" db="EMBL/GenBank/DDBJ databases">
        <title>Draft genome sequence of Streptomyces scabrisporus NF3, endophyte isolated from Amphipterygium adstringens.</title>
        <authorList>
            <person name="Vazquez M."/>
            <person name="Ceapa C.D."/>
            <person name="Rodriguez Luna D."/>
            <person name="Sanchez Esquivel S."/>
        </authorList>
    </citation>
    <scope>NUCLEOTIDE SEQUENCE [LARGE SCALE GENOMIC DNA]</scope>
    <source>
        <strain evidence="3 4">NF3</strain>
    </source>
</reference>
<evidence type="ECO:0000256" key="2">
    <source>
        <dbReference type="SAM" id="SignalP"/>
    </source>
</evidence>
<evidence type="ECO:0000313" key="4">
    <source>
        <dbReference type="Proteomes" id="UP000190037"/>
    </source>
</evidence>
<sequence>MPVCMGRTHAVMGAALWLAAAPSLADRLGQELSGGSLALSAFAASGAALLPDLDHPRATLARTLGPVTGNLARAVAALAGGHRKGTHCLMACVAVGAVTGLLRVKTGTVGMVAILFVLAYVAMLTLGLAAWKGRPAGDVILVAQATVVTGAGGFVCRGDWWWMTWAVGGGMLIHILGDMCTLGGVPLFLPFSRRRICLPVMGRTGSVPESVVAATGFAAFGVWVTCATVAGSPWWTLAWLN</sequence>
<evidence type="ECO:0000313" key="3">
    <source>
        <dbReference type="EMBL" id="OPC76845.1"/>
    </source>
</evidence>
<evidence type="ECO:0008006" key="5">
    <source>
        <dbReference type="Google" id="ProtNLM"/>
    </source>
</evidence>
<organism evidence="3 4">
    <name type="scientific">Embleya scabrispora</name>
    <dbReference type="NCBI Taxonomy" id="159449"/>
    <lineage>
        <taxon>Bacteria</taxon>
        <taxon>Bacillati</taxon>
        <taxon>Actinomycetota</taxon>
        <taxon>Actinomycetes</taxon>
        <taxon>Kitasatosporales</taxon>
        <taxon>Streptomycetaceae</taxon>
        <taxon>Embleya</taxon>
    </lineage>
</organism>
<comment type="caution">
    <text evidence="3">The sequence shown here is derived from an EMBL/GenBank/DDBJ whole genome shotgun (WGS) entry which is preliminary data.</text>
</comment>
<evidence type="ECO:0000256" key="1">
    <source>
        <dbReference type="SAM" id="Phobius"/>
    </source>
</evidence>
<name>A0A1T3NJG9_9ACTN</name>
<feature type="transmembrane region" description="Helical" evidence="1">
    <location>
        <begin position="161"/>
        <end position="189"/>
    </location>
</feature>
<keyword evidence="1" id="KW-0812">Transmembrane</keyword>
<feature type="signal peptide" evidence="2">
    <location>
        <begin position="1"/>
        <end position="25"/>
    </location>
</feature>
<accession>A0A1T3NJG9</accession>
<dbReference type="RefSeq" id="WP_078982693.1">
    <property type="nucleotide sequence ID" value="NZ_MWQN01000005.1"/>
</dbReference>
<keyword evidence="2" id="KW-0732">Signal</keyword>
<gene>
    <name evidence="3" type="ORF">B4N89_46085</name>
</gene>
<feature type="transmembrane region" description="Helical" evidence="1">
    <location>
        <begin position="210"/>
        <end position="235"/>
    </location>
</feature>
<dbReference type="Pfam" id="PF04307">
    <property type="entry name" value="YdjM"/>
    <property type="match status" value="1"/>
</dbReference>
<protein>
    <recommendedName>
        <fullName evidence="5">Metal-dependent hydrolase</fullName>
    </recommendedName>
</protein>
<dbReference type="STRING" id="159449.B4N89_46085"/>
<keyword evidence="4" id="KW-1185">Reference proteome</keyword>
<dbReference type="Proteomes" id="UP000190037">
    <property type="component" value="Unassembled WGS sequence"/>
</dbReference>
<keyword evidence="1" id="KW-0472">Membrane</keyword>